<keyword evidence="6" id="KW-0732">Signal</keyword>
<keyword evidence="4" id="KW-0249">Electron transport</keyword>
<evidence type="ECO:0000313" key="9">
    <source>
        <dbReference type="Proteomes" id="UP000317155"/>
    </source>
</evidence>
<name>A0A550J929_9BACT</name>
<dbReference type="Pfam" id="PF02085">
    <property type="entry name" value="Cytochrom_CIII"/>
    <property type="match status" value="1"/>
</dbReference>
<dbReference type="Gene3D" id="3.90.10.10">
    <property type="entry name" value="Cytochrome C3"/>
    <property type="match status" value="1"/>
</dbReference>
<dbReference type="SUPFAM" id="SSF48695">
    <property type="entry name" value="Multiheme cytochromes"/>
    <property type="match status" value="1"/>
</dbReference>
<evidence type="ECO:0000256" key="6">
    <source>
        <dbReference type="SAM" id="SignalP"/>
    </source>
</evidence>
<evidence type="ECO:0000256" key="2">
    <source>
        <dbReference type="ARBA" id="ARBA00022617"/>
    </source>
</evidence>
<reference evidence="8 9" key="1">
    <citation type="submission" date="2019-07" db="EMBL/GenBank/DDBJ databases">
        <title>Insights of Desulfuromonas acetexigens electromicrobiology.</title>
        <authorList>
            <person name="Katuri K."/>
            <person name="Sapireddy V."/>
            <person name="Shaw D.R."/>
            <person name="Saikaly P."/>
        </authorList>
    </citation>
    <scope>NUCLEOTIDE SEQUENCE [LARGE SCALE GENOMIC DNA]</scope>
    <source>
        <strain evidence="8 9">2873</strain>
    </source>
</reference>
<dbReference type="InterPro" id="IPR020942">
    <property type="entry name" value="Cyt_c_III_dom"/>
</dbReference>
<evidence type="ECO:0000256" key="4">
    <source>
        <dbReference type="ARBA" id="ARBA00022982"/>
    </source>
</evidence>
<sequence length="116" mass="12584">MKRWIIVLAGMMAALLVTVPVMAEEKAGASCPEQVVFPGKGKLGSVAFSPRIHREEGVSCILCHHTGTEDGKCSNCHDGKDPKVPNSQDAYHLLCKGCHKHKKIDNSCEFCHKPGT</sequence>
<evidence type="ECO:0000313" key="8">
    <source>
        <dbReference type="EMBL" id="TRO79744.1"/>
    </source>
</evidence>
<dbReference type="EMBL" id="VJVV01000009">
    <property type="protein sequence ID" value="TRO79744.1"/>
    <property type="molecule type" value="Genomic_DNA"/>
</dbReference>
<organism evidence="8 9">
    <name type="scientific">Trichloromonas acetexigens</name>
    <dbReference type="NCBI Taxonomy" id="38815"/>
    <lineage>
        <taxon>Bacteria</taxon>
        <taxon>Pseudomonadati</taxon>
        <taxon>Thermodesulfobacteriota</taxon>
        <taxon>Desulfuromonadia</taxon>
        <taxon>Desulfuromonadales</taxon>
        <taxon>Trichloromonadaceae</taxon>
        <taxon>Trichloromonas</taxon>
    </lineage>
</organism>
<proteinExistence type="predicted"/>
<feature type="domain" description="Class III cytochrome C" evidence="7">
    <location>
        <begin position="42"/>
        <end position="108"/>
    </location>
</feature>
<evidence type="ECO:0000256" key="1">
    <source>
        <dbReference type="ARBA" id="ARBA00022448"/>
    </source>
</evidence>
<keyword evidence="5" id="KW-0408">Iron</keyword>
<evidence type="ECO:0000256" key="3">
    <source>
        <dbReference type="ARBA" id="ARBA00022723"/>
    </source>
</evidence>
<keyword evidence="1" id="KW-0813">Transport</keyword>
<evidence type="ECO:0000259" key="7">
    <source>
        <dbReference type="Pfam" id="PF02085"/>
    </source>
</evidence>
<gene>
    <name evidence="8" type="ORF">FL622_12610</name>
</gene>
<dbReference type="GO" id="GO:0046872">
    <property type="term" value="F:metal ion binding"/>
    <property type="evidence" value="ECO:0007669"/>
    <property type="project" value="UniProtKB-KW"/>
</dbReference>
<evidence type="ECO:0000256" key="5">
    <source>
        <dbReference type="ARBA" id="ARBA00023004"/>
    </source>
</evidence>
<protein>
    <submittedName>
        <fullName evidence="8">Cytochrome c3 family protein</fullName>
    </submittedName>
</protein>
<comment type="caution">
    <text evidence="8">The sequence shown here is derived from an EMBL/GenBank/DDBJ whole genome shotgun (WGS) entry which is preliminary data.</text>
</comment>
<keyword evidence="3" id="KW-0479">Metal-binding</keyword>
<feature type="signal peptide" evidence="6">
    <location>
        <begin position="1"/>
        <end position="23"/>
    </location>
</feature>
<dbReference type="AlphaFoldDB" id="A0A550J929"/>
<dbReference type="CDD" id="cd08168">
    <property type="entry name" value="Cytochrom_C3"/>
    <property type="match status" value="1"/>
</dbReference>
<dbReference type="GO" id="GO:0009055">
    <property type="term" value="F:electron transfer activity"/>
    <property type="evidence" value="ECO:0007669"/>
    <property type="project" value="InterPro"/>
</dbReference>
<keyword evidence="9" id="KW-1185">Reference proteome</keyword>
<feature type="chain" id="PRO_5021999108" evidence="6">
    <location>
        <begin position="24"/>
        <end position="116"/>
    </location>
</feature>
<dbReference type="Proteomes" id="UP000317155">
    <property type="component" value="Unassembled WGS sequence"/>
</dbReference>
<keyword evidence="2" id="KW-0349">Heme</keyword>
<dbReference type="InterPro" id="IPR036280">
    <property type="entry name" value="Multihaem_cyt_sf"/>
</dbReference>
<dbReference type="GO" id="GO:0020037">
    <property type="term" value="F:heme binding"/>
    <property type="evidence" value="ECO:0007669"/>
    <property type="project" value="InterPro"/>
</dbReference>
<dbReference type="RefSeq" id="WP_092058850.1">
    <property type="nucleotide sequence ID" value="NZ_FOJJ01000041.1"/>
</dbReference>
<dbReference type="OrthoDB" id="5421852at2"/>
<accession>A0A550J929</accession>